<organism evidence="9">
    <name type="scientific">Blastocystis hominis</name>
    <dbReference type="NCBI Taxonomy" id="12968"/>
    <lineage>
        <taxon>Eukaryota</taxon>
        <taxon>Sar</taxon>
        <taxon>Stramenopiles</taxon>
        <taxon>Bigyra</taxon>
        <taxon>Opalozoa</taxon>
        <taxon>Opalinata</taxon>
        <taxon>Blastocystidae</taxon>
        <taxon>Blastocystis</taxon>
    </lineage>
</organism>
<accession>D8LZM5</accession>
<protein>
    <submittedName>
        <fullName evidence="9">Subunit NDUFA5</fullName>
    </submittedName>
</protein>
<keyword evidence="5" id="KW-0999">Mitochondrion inner membrane</keyword>
<dbReference type="GeneID" id="24918704"/>
<reference evidence="9" key="1">
    <citation type="submission" date="2010-02" db="EMBL/GenBank/DDBJ databases">
        <title>Sequencing and annotation of the Blastocystis hominis genome.</title>
        <authorList>
            <person name="Wincker P."/>
        </authorList>
    </citation>
    <scope>NUCLEOTIDE SEQUENCE</scope>
    <source>
        <strain evidence="9">Singapore isolate B</strain>
    </source>
</reference>
<evidence type="ECO:0000256" key="3">
    <source>
        <dbReference type="ARBA" id="ARBA00022448"/>
    </source>
</evidence>
<evidence type="ECO:0000256" key="1">
    <source>
        <dbReference type="ARBA" id="ARBA00004443"/>
    </source>
</evidence>
<dbReference type="Proteomes" id="UP000008312">
    <property type="component" value="Unassembled WGS sequence"/>
</dbReference>
<evidence type="ECO:0000256" key="8">
    <source>
        <dbReference type="ARBA" id="ARBA00023136"/>
    </source>
</evidence>
<keyword evidence="3" id="KW-0813">Transport</keyword>
<comment type="similarity">
    <text evidence="2">Belongs to the complex I NDUFA5 subunit family.</text>
</comment>
<dbReference type="RefSeq" id="XP_012895312.1">
    <property type="nucleotide sequence ID" value="XM_013039858.1"/>
</dbReference>
<keyword evidence="8" id="KW-0472">Membrane</keyword>
<dbReference type="PANTHER" id="PTHR12653">
    <property type="entry name" value="NADH-UBIQUINONE OXIDOREDUCTASE 13 KD-B SUBUNIT"/>
    <property type="match status" value="1"/>
</dbReference>
<evidence type="ECO:0000313" key="10">
    <source>
        <dbReference type="Proteomes" id="UP000008312"/>
    </source>
</evidence>
<keyword evidence="7" id="KW-0496">Mitochondrion</keyword>
<comment type="subcellular location">
    <subcellularLocation>
        <location evidence="1">Mitochondrion inner membrane</location>
        <topology evidence="1">Peripheral membrane protein</topology>
        <orientation evidence="1">Matrix side</orientation>
    </subcellularLocation>
</comment>
<dbReference type="InterPro" id="IPR006806">
    <property type="entry name" value="NDUFA5"/>
</dbReference>
<evidence type="ECO:0000256" key="4">
    <source>
        <dbReference type="ARBA" id="ARBA00022660"/>
    </source>
</evidence>
<proteinExistence type="inferred from homology"/>
<dbReference type="PANTHER" id="PTHR12653:SF0">
    <property type="entry name" value="NADH DEHYDROGENASE [UBIQUINONE] 1 ALPHA SUBCOMPLEX SUBUNIT 5"/>
    <property type="match status" value="1"/>
</dbReference>
<dbReference type="InParanoid" id="D8LZM5"/>
<keyword evidence="4" id="KW-0679">Respiratory chain</keyword>
<evidence type="ECO:0000313" key="9">
    <source>
        <dbReference type="EMBL" id="CBK21264.2"/>
    </source>
</evidence>
<evidence type="ECO:0000256" key="2">
    <source>
        <dbReference type="ARBA" id="ARBA00010261"/>
    </source>
</evidence>
<dbReference type="AlphaFoldDB" id="D8LZM5"/>
<sequence length="114" mass="13221">MFVSRVLCTTLKRTTGLVGVPVIPNARSVLIELYDKTLENVKKIPANTEYRKNVEAFTKYRKNVVEQNEDIKTIERIIGCGQVEELVEQANDELSLIEDYYQYRIWEGPKVEEP</sequence>
<dbReference type="GO" id="GO:0022904">
    <property type="term" value="P:respiratory electron transport chain"/>
    <property type="evidence" value="ECO:0007669"/>
    <property type="project" value="InterPro"/>
</dbReference>
<gene>
    <name evidence="9" type="ORF">GSBLH_T00001450001</name>
</gene>
<dbReference type="OMA" id="ENQWKWP"/>
<evidence type="ECO:0000256" key="6">
    <source>
        <dbReference type="ARBA" id="ARBA00022982"/>
    </source>
</evidence>
<name>D8LZM5_BLAHO</name>
<keyword evidence="6" id="KW-0249">Electron transport</keyword>
<dbReference type="Pfam" id="PF04716">
    <property type="entry name" value="ETC_C1_NDUFA5"/>
    <property type="match status" value="1"/>
</dbReference>
<evidence type="ECO:0000256" key="7">
    <source>
        <dbReference type="ARBA" id="ARBA00023128"/>
    </source>
</evidence>
<dbReference type="OrthoDB" id="286811at2759"/>
<evidence type="ECO:0000256" key="5">
    <source>
        <dbReference type="ARBA" id="ARBA00022792"/>
    </source>
</evidence>
<dbReference type="GO" id="GO:0005743">
    <property type="term" value="C:mitochondrial inner membrane"/>
    <property type="evidence" value="ECO:0007669"/>
    <property type="project" value="UniProtKB-SubCell"/>
</dbReference>
<keyword evidence="10" id="KW-1185">Reference proteome</keyword>
<dbReference type="EMBL" id="FN668641">
    <property type="protein sequence ID" value="CBK21264.2"/>
    <property type="molecule type" value="Genomic_DNA"/>
</dbReference>